<sequence length="296" mass="31207">MERLLFAGNVALATTPATLAAVNAAGITEGAVALYDNEGAIISKALTKNIPMFTLFVGGGAFANKSKYTNIVSDIDTRRFSYVKSVYAAGTKFSAEITVPTPVKGKDYTLTMAKAHTVLNERYKWSASERAREGDTAAIIAKKLSTQLNSLGKNEGFTASVAATKITVTGTDYEAWNLIAGDSMFGAAITTTKAMKPINDDAALKELQIRCIGGEGINSTSNDARKLYTLPEFSNAGGWTVFTLTFYPHRDLRSGSTENVKTIIHLAIPTGAAQIATLETIFASVNTPAAAAAAGA</sequence>
<evidence type="ECO:0000313" key="1">
    <source>
        <dbReference type="EMBL" id="QOR58195.1"/>
    </source>
</evidence>
<dbReference type="RefSeq" id="YP_010110353.1">
    <property type="nucleotide sequence ID" value="NC_055870.1"/>
</dbReference>
<keyword evidence="2" id="KW-1185">Reference proteome</keyword>
<dbReference type="GeneID" id="65128651"/>
<name>A0A7M1RUU4_9CAUD</name>
<proteinExistence type="predicted"/>
<dbReference type="KEGG" id="vg:65128651"/>
<dbReference type="EMBL" id="MT774377">
    <property type="protein sequence ID" value="QOR58195.1"/>
    <property type="molecule type" value="Genomic_DNA"/>
</dbReference>
<protein>
    <submittedName>
        <fullName evidence="1">Uncharacterized protein</fullName>
    </submittedName>
</protein>
<organism evidence="1 2">
    <name type="scientific">uncultured phage cr107_1</name>
    <dbReference type="NCBI Taxonomy" id="2772061"/>
    <lineage>
        <taxon>Viruses</taxon>
        <taxon>Duplodnaviria</taxon>
        <taxon>Heunggongvirae</taxon>
        <taxon>Uroviricota</taxon>
        <taxon>Caudoviricetes</taxon>
        <taxon>Crassvirales</taxon>
        <taxon>Intestiviridae</taxon>
        <taxon>Churivirinae</taxon>
        <taxon>Jahgtovirus</taxon>
        <taxon>Jahgtovirus intestinihominis</taxon>
    </lineage>
</organism>
<reference evidence="1 2" key="1">
    <citation type="submission" date="2020-07" db="EMBL/GenBank/DDBJ databases">
        <title>Taxonomic proposal: Crassvirales, a new order of highly abundant and diverse bacterial viruses.</title>
        <authorList>
            <person name="Shkoporov A.N."/>
            <person name="Stockdale S.R."/>
            <person name="Guerin E."/>
            <person name="Ross R.P."/>
            <person name="Hill C."/>
        </authorList>
    </citation>
    <scope>NUCLEOTIDE SEQUENCE [LARGE SCALE GENOMIC DNA]</scope>
</reference>
<evidence type="ECO:0000313" key="2">
    <source>
        <dbReference type="Proteomes" id="UP000593899"/>
    </source>
</evidence>
<accession>A0A7M1RUU4</accession>
<dbReference type="Proteomes" id="UP000593899">
    <property type="component" value="Segment"/>
</dbReference>